<dbReference type="EMBL" id="CP007055">
    <property type="protein sequence ID" value="AHG01167.1"/>
    <property type="molecule type" value="Genomic_DNA"/>
</dbReference>
<sequence>MTETRTRVTVVLATLLLAAGLVVAPVSAGHSPGVYSFEPDDASVAAGETVAVDVVLSANRTPAGDGISETGFTVDYDADRFSVVDVEHGSWFEDGDASIDSEINRSSAVDEDVGTVSVETALESPGNGVANSAPVATITFQADEDADDGESELTFANSSAATPSSPTPTITNTGTLEVGEGVLGASGFGPIVALGSLLLAALVGLRRAKND</sequence>
<dbReference type="InterPro" id="IPR008965">
    <property type="entry name" value="CBM2/CBM3_carb-bd_dom_sf"/>
</dbReference>
<dbReference type="GeneID" id="25146417"/>
<dbReference type="Proteomes" id="UP000019024">
    <property type="component" value="Chromosome"/>
</dbReference>
<dbReference type="Gene3D" id="2.60.40.680">
    <property type="match status" value="1"/>
</dbReference>
<feature type="domain" description="Cohesin" evidence="2">
    <location>
        <begin position="38"/>
        <end position="174"/>
    </location>
</feature>
<dbReference type="GO" id="GO:0000272">
    <property type="term" value="P:polysaccharide catabolic process"/>
    <property type="evidence" value="ECO:0007669"/>
    <property type="project" value="InterPro"/>
</dbReference>
<dbReference type="KEGG" id="hlr:HALLA_18655"/>
<reference evidence="3 4" key="1">
    <citation type="submission" date="2014-01" db="EMBL/GenBank/DDBJ databases">
        <authorList>
            <consortium name="DOE Joint Genome Institute"/>
            <person name="Anderson I."/>
            <person name="Huntemann M."/>
            <person name="Han J."/>
            <person name="Chen A."/>
            <person name="Kyrpides N."/>
            <person name="Mavromatis K."/>
            <person name="Markowitz V."/>
            <person name="Palaniappan K."/>
            <person name="Ivanova N."/>
            <person name="Schaumberg A."/>
            <person name="Pati A."/>
            <person name="Liolios K."/>
            <person name="Nordberg H.P."/>
            <person name="Cantor M.N."/>
            <person name="Hua S.X."/>
            <person name="Woyke T."/>
        </authorList>
    </citation>
    <scope>NUCLEOTIDE SEQUENCE [LARGE SCALE GENOMIC DNA]</scope>
    <source>
        <strain evidence="3 4">XH-48</strain>
    </source>
</reference>
<dbReference type="RefSeq" id="WP_084569013.1">
    <property type="nucleotide sequence ID" value="NZ_CP007055.1"/>
</dbReference>
<evidence type="ECO:0000313" key="3">
    <source>
        <dbReference type="EMBL" id="AHG01167.1"/>
    </source>
</evidence>
<name>W0JUY6_9EURY</name>
<feature type="transmembrane region" description="Helical" evidence="1">
    <location>
        <begin position="182"/>
        <end position="205"/>
    </location>
</feature>
<dbReference type="STRING" id="797299.HALLA_18655"/>
<dbReference type="HOGENOM" id="CLU_1302594_0_0_2"/>
<dbReference type="eggNOG" id="arCOG06150">
    <property type="taxonomic scope" value="Archaea"/>
</dbReference>
<dbReference type="GO" id="GO:0030246">
    <property type="term" value="F:carbohydrate binding"/>
    <property type="evidence" value="ECO:0007669"/>
    <property type="project" value="InterPro"/>
</dbReference>
<dbReference type="SUPFAM" id="SSF49384">
    <property type="entry name" value="Carbohydrate-binding domain"/>
    <property type="match status" value="1"/>
</dbReference>
<proteinExistence type="predicted"/>
<keyword evidence="4" id="KW-1185">Reference proteome</keyword>
<dbReference type="AlphaFoldDB" id="W0JUY6"/>
<organism evidence="3 4">
    <name type="scientific">Halostagnicola larsenii XH-48</name>
    <dbReference type="NCBI Taxonomy" id="797299"/>
    <lineage>
        <taxon>Archaea</taxon>
        <taxon>Methanobacteriati</taxon>
        <taxon>Methanobacteriota</taxon>
        <taxon>Stenosarchaea group</taxon>
        <taxon>Halobacteria</taxon>
        <taxon>Halobacteriales</taxon>
        <taxon>Natrialbaceae</taxon>
        <taxon>Halostagnicola</taxon>
    </lineage>
</organism>
<keyword evidence="1" id="KW-0472">Membrane</keyword>
<evidence type="ECO:0000256" key="1">
    <source>
        <dbReference type="SAM" id="Phobius"/>
    </source>
</evidence>
<dbReference type="OrthoDB" id="205619at2157"/>
<keyword evidence="1" id="KW-0812">Transmembrane</keyword>
<protein>
    <recommendedName>
        <fullName evidence="2">Cohesin domain-containing protein</fullName>
    </recommendedName>
</protein>
<evidence type="ECO:0000259" key="2">
    <source>
        <dbReference type="Pfam" id="PF00963"/>
    </source>
</evidence>
<evidence type="ECO:0000313" key="4">
    <source>
        <dbReference type="Proteomes" id="UP000019024"/>
    </source>
</evidence>
<keyword evidence="1" id="KW-1133">Transmembrane helix</keyword>
<accession>W0JUY6</accession>
<dbReference type="InterPro" id="IPR002102">
    <property type="entry name" value="Cohesin_dom"/>
</dbReference>
<gene>
    <name evidence="3" type="ORF">HALLA_18655</name>
</gene>
<dbReference type="Pfam" id="PF00963">
    <property type="entry name" value="Cohesin"/>
    <property type="match status" value="1"/>
</dbReference>